<reference evidence="5" key="1">
    <citation type="journal article" date="2022" name="Cell">
        <title>Repeat-based holocentromeres influence genome architecture and karyotype evolution.</title>
        <authorList>
            <person name="Hofstatter P.G."/>
            <person name="Thangavel G."/>
            <person name="Lux T."/>
            <person name="Neumann P."/>
            <person name="Vondrak T."/>
            <person name="Novak P."/>
            <person name="Zhang M."/>
            <person name="Costa L."/>
            <person name="Castellani M."/>
            <person name="Scott A."/>
            <person name="Toegelov H."/>
            <person name="Fuchs J."/>
            <person name="Mata-Sucre Y."/>
            <person name="Dias Y."/>
            <person name="Vanzela A.L.L."/>
            <person name="Huettel B."/>
            <person name="Almeida C.C.S."/>
            <person name="Simkova H."/>
            <person name="Souza G."/>
            <person name="Pedrosa-Harand A."/>
            <person name="Macas J."/>
            <person name="Mayer K.F.X."/>
            <person name="Houben A."/>
            <person name="Marques A."/>
        </authorList>
    </citation>
    <scope>NUCLEOTIDE SEQUENCE</scope>
    <source>
        <strain evidence="5">RhyBre1mFocal</strain>
    </source>
</reference>
<feature type="domain" description="Disease resistance protein winged helix" evidence="3">
    <location>
        <begin position="123"/>
        <end position="181"/>
    </location>
</feature>
<evidence type="ECO:0000313" key="5">
    <source>
        <dbReference type="EMBL" id="KAJ1691210.1"/>
    </source>
</evidence>
<dbReference type="AlphaFoldDB" id="A0A9Q0CC84"/>
<evidence type="ECO:0000313" key="6">
    <source>
        <dbReference type="Proteomes" id="UP001151287"/>
    </source>
</evidence>
<protein>
    <recommendedName>
        <fullName evidence="7">Disease resistance RPP13-like protein 4</fullName>
    </recommendedName>
</protein>
<name>A0A9Q0CC84_9POAL</name>
<accession>A0A9Q0CC84</accession>
<comment type="caution">
    <text evidence="5">The sequence shown here is derived from an EMBL/GenBank/DDBJ whole genome shotgun (WGS) entry which is preliminary data.</text>
</comment>
<evidence type="ECO:0000256" key="1">
    <source>
        <dbReference type="ARBA" id="ARBA00022737"/>
    </source>
</evidence>
<dbReference type="Proteomes" id="UP001151287">
    <property type="component" value="Unassembled WGS sequence"/>
</dbReference>
<dbReference type="InterPro" id="IPR032675">
    <property type="entry name" value="LRR_dom_sf"/>
</dbReference>
<feature type="domain" description="Disease resistance R13L4/SHOC-2-like LRR" evidence="4">
    <location>
        <begin position="279"/>
        <end position="494"/>
    </location>
</feature>
<dbReference type="Pfam" id="PF23559">
    <property type="entry name" value="WHD_DRP"/>
    <property type="match status" value="1"/>
</dbReference>
<dbReference type="Pfam" id="PF23598">
    <property type="entry name" value="LRR_14"/>
    <property type="match status" value="1"/>
</dbReference>
<dbReference type="Gene3D" id="3.80.10.10">
    <property type="entry name" value="Ribonuclease Inhibitor"/>
    <property type="match status" value="2"/>
</dbReference>
<keyword evidence="1" id="KW-0677">Repeat</keyword>
<dbReference type="InterPro" id="IPR058922">
    <property type="entry name" value="WHD_DRP"/>
</dbReference>
<evidence type="ECO:0008006" key="7">
    <source>
        <dbReference type="Google" id="ProtNLM"/>
    </source>
</evidence>
<dbReference type="OrthoDB" id="1934998at2759"/>
<proteinExistence type="predicted"/>
<dbReference type="InterPro" id="IPR036388">
    <property type="entry name" value="WH-like_DNA-bd_sf"/>
</dbReference>
<organism evidence="5 6">
    <name type="scientific">Rhynchospora breviuscula</name>
    <dbReference type="NCBI Taxonomy" id="2022672"/>
    <lineage>
        <taxon>Eukaryota</taxon>
        <taxon>Viridiplantae</taxon>
        <taxon>Streptophyta</taxon>
        <taxon>Embryophyta</taxon>
        <taxon>Tracheophyta</taxon>
        <taxon>Spermatophyta</taxon>
        <taxon>Magnoliopsida</taxon>
        <taxon>Liliopsida</taxon>
        <taxon>Poales</taxon>
        <taxon>Cyperaceae</taxon>
        <taxon>Cyperoideae</taxon>
        <taxon>Rhynchosporeae</taxon>
        <taxon>Rhynchospora</taxon>
    </lineage>
</organism>
<dbReference type="InterPro" id="IPR055414">
    <property type="entry name" value="LRR_R13L4/SHOC2-like"/>
</dbReference>
<dbReference type="PANTHER" id="PTHR47186">
    <property type="entry name" value="LEUCINE-RICH REPEAT-CONTAINING PROTEIN 57"/>
    <property type="match status" value="1"/>
</dbReference>
<dbReference type="GO" id="GO:0006952">
    <property type="term" value="P:defense response"/>
    <property type="evidence" value="ECO:0007669"/>
    <property type="project" value="UniProtKB-KW"/>
</dbReference>
<dbReference type="EMBL" id="JAMQYH010000004">
    <property type="protein sequence ID" value="KAJ1691210.1"/>
    <property type="molecule type" value="Genomic_DNA"/>
</dbReference>
<dbReference type="PANTHER" id="PTHR47186:SF54">
    <property type="entry name" value="DISEASE RESISTANCE RPP13-LIKE PROTEIN 4"/>
    <property type="match status" value="1"/>
</dbReference>
<sequence length="560" mass="63377">MPQPRSEIEEVFHSLLKNLNTAKLKLSESELVSSDFHSLFNTIQTDVLQLKSLLIEENQLTKTPSQTRTTMRSSSAIETKTDTTPQFVASNESTRDCDAMSGVKFTIDYLEARVKQCLLCLAIFPEGAVIRKQQLIHWWIGEGFVPDTEVGNGCCEELMYHGLIVPVKKEYSDEAHAFRMDPSIRWQVVEAAKENSFLEIDPQGNPVVGTTGRLVLIKGLDRVRVRVKFMRGSGGQGLISVYNVDQQYVHLDKSWFSGQRKLGTVQLGRCIGFREHHTELLKEWELKRIGACRNLRYLSLRGISKIESLPDSIGDLYNLIILDLKACHNLEKLTAAVTSLQKLQYLDVSECYLLDQMPRGLGRLVNLEVLKGFVVGSSKSKDPCRLIELSRLDKLRKLGISIGRQSVATDDELQQLAGLKNLRCISITWGVMASDKKQSLAYSGTVKTVESITDMQLCLPPKIEKLDLHCVPFREFPEWLSPTNLAALKKLYIRGGMLETLGAETGWGVEVLRLRYLRNLKCDWDAVLSLFPRLRFLENRECQNLASWPCNAEGIWQKLD</sequence>
<evidence type="ECO:0000259" key="4">
    <source>
        <dbReference type="Pfam" id="PF23598"/>
    </source>
</evidence>
<keyword evidence="6" id="KW-1185">Reference proteome</keyword>
<dbReference type="SUPFAM" id="SSF52047">
    <property type="entry name" value="RNI-like"/>
    <property type="match status" value="1"/>
</dbReference>
<evidence type="ECO:0000256" key="2">
    <source>
        <dbReference type="ARBA" id="ARBA00022821"/>
    </source>
</evidence>
<dbReference type="Gene3D" id="1.10.10.10">
    <property type="entry name" value="Winged helix-like DNA-binding domain superfamily/Winged helix DNA-binding domain"/>
    <property type="match status" value="1"/>
</dbReference>
<keyword evidence="2" id="KW-0611">Plant defense</keyword>
<evidence type="ECO:0000259" key="3">
    <source>
        <dbReference type="Pfam" id="PF23559"/>
    </source>
</evidence>
<gene>
    <name evidence="5" type="ORF">LUZ63_015365</name>
</gene>